<keyword evidence="2" id="KW-1185">Reference proteome</keyword>
<reference evidence="1" key="1">
    <citation type="submission" date="2024-07" db="EMBL/GenBank/DDBJ databases">
        <title>A survey of Mimosa microsymbionts across Brazilian biomes reveals a high diversity of Paraburkholderia nodulating endemic species, but also that Cupriavidus is common as a symbiont of widespread species.</title>
        <authorList>
            <person name="Rouws L."/>
            <person name="Barauna A."/>
            <person name="Beukes C."/>
            <person name="Rouws J.R.C."/>
            <person name="De Faria S.M."/>
            <person name="Gross E."/>
            <person name="Bueno Dos Reis Junior F."/>
            <person name="Simon M.F."/>
            <person name="Maluk M."/>
            <person name="Odee D.W."/>
            <person name="Kenicer G."/>
            <person name="Young J.P.W."/>
            <person name="Reis V.M."/>
            <person name="Zilli J."/>
            <person name="James E.K."/>
        </authorList>
    </citation>
    <scope>NUCLEOTIDE SEQUENCE</scope>
    <source>
        <strain evidence="1">EG181B</strain>
    </source>
</reference>
<dbReference type="EMBL" id="JBFRCH010000027">
    <property type="protein sequence ID" value="MEX3936147.1"/>
    <property type="molecule type" value="Genomic_DNA"/>
</dbReference>
<protein>
    <submittedName>
        <fullName evidence="1">Uncharacterized protein</fullName>
    </submittedName>
</protein>
<dbReference type="Proteomes" id="UP001558850">
    <property type="component" value="Unassembled WGS sequence"/>
</dbReference>
<name>A0ACC6U9H1_9BURK</name>
<evidence type="ECO:0000313" key="2">
    <source>
        <dbReference type="Proteomes" id="UP001558850"/>
    </source>
</evidence>
<comment type="caution">
    <text evidence="1">The sequence shown here is derived from an EMBL/GenBank/DDBJ whole genome shotgun (WGS) entry which is preliminary data.</text>
</comment>
<organism evidence="1 2">
    <name type="scientific">Paraburkholderia phymatum</name>
    <dbReference type="NCBI Taxonomy" id="148447"/>
    <lineage>
        <taxon>Bacteria</taxon>
        <taxon>Pseudomonadati</taxon>
        <taxon>Pseudomonadota</taxon>
        <taxon>Betaproteobacteria</taxon>
        <taxon>Burkholderiales</taxon>
        <taxon>Burkholderiaceae</taxon>
        <taxon>Paraburkholderia</taxon>
    </lineage>
</organism>
<gene>
    <name evidence="1" type="ORF">AB4Y32_30905</name>
</gene>
<sequence length="79" mass="8529">MRGVQEQVSAELSRYADDLAASPPAARAPRRIEIAAQPVESADLPLIAASEDLTRQVAGLRDWRIETTVTASTPEALRT</sequence>
<proteinExistence type="predicted"/>
<accession>A0ACC6U9H1</accession>
<evidence type="ECO:0000313" key="1">
    <source>
        <dbReference type="EMBL" id="MEX3936147.1"/>
    </source>
</evidence>